<name>A0ABY3FLX9_9FLAO</name>
<evidence type="ECO:0008006" key="4">
    <source>
        <dbReference type="Google" id="ProtNLM"/>
    </source>
</evidence>
<reference evidence="2 3" key="1">
    <citation type="journal article" date="2015" name="Stand. Genomic Sci.">
        <title>Genomic Encyclopedia of Bacterial and Archaeal Type Strains, Phase III: the genomes of soil and plant-associated and newly described type strains.</title>
        <authorList>
            <person name="Whitman W.B."/>
            <person name="Woyke T."/>
            <person name="Klenk H.P."/>
            <person name="Zhou Y."/>
            <person name="Lilburn T.G."/>
            <person name="Beck B.J."/>
            <person name="De Vos P."/>
            <person name="Vandamme P."/>
            <person name="Eisen J.A."/>
            <person name="Garrity G."/>
            <person name="Hugenholtz P."/>
            <person name="Kyrpides N.C."/>
        </authorList>
    </citation>
    <scope>NUCLEOTIDE SEQUENCE [LARGE SCALE GENOMIC DNA]</scope>
    <source>
        <strain evidence="2 3">CGMCC 1.6847</strain>
    </source>
</reference>
<feature type="chain" id="PRO_5045149477" description="YD repeat-containing protein" evidence="1">
    <location>
        <begin position="20"/>
        <end position="288"/>
    </location>
</feature>
<proteinExistence type="predicted"/>
<dbReference type="EMBL" id="VLKO01000003">
    <property type="protein sequence ID" value="TWI01260.1"/>
    <property type="molecule type" value="Genomic_DNA"/>
</dbReference>
<dbReference type="Proteomes" id="UP000317519">
    <property type="component" value="Unassembled WGS sequence"/>
</dbReference>
<evidence type="ECO:0000313" key="2">
    <source>
        <dbReference type="EMBL" id="TWI01260.1"/>
    </source>
</evidence>
<protein>
    <recommendedName>
        <fullName evidence="4">YD repeat-containing protein</fullName>
    </recommendedName>
</protein>
<gene>
    <name evidence="2" type="ORF">IQ05_00835</name>
</gene>
<feature type="signal peptide" evidence="1">
    <location>
        <begin position="1"/>
        <end position="19"/>
    </location>
</feature>
<evidence type="ECO:0000313" key="3">
    <source>
        <dbReference type="Proteomes" id="UP000317519"/>
    </source>
</evidence>
<evidence type="ECO:0000256" key="1">
    <source>
        <dbReference type="SAM" id="SignalP"/>
    </source>
</evidence>
<keyword evidence="1" id="KW-0732">Signal</keyword>
<organism evidence="2 3">
    <name type="scientific">Flavobacterium tiangeerense</name>
    <dbReference type="NCBI Taxonomy" id="459471"/>
    <lineage>
        <taxon>Bacteria</taxon>
        <taxon>Pseudomonadati</taxon>
        <taxon>Bacteroidota</taxon>
        <taxon>Flavobacteriia</taxon>
        <taxon>Flavobacteriales</taxon>
        <taxon>Flavobacteriaceae</taxon>
        <taxon>Flavobacterium</taxon>
    </lineage>
</organism>
<keyword evidence="3" id="KW-1185">Reference proteome</keyword>
<dbReference type="RefSeq" id="WP_144890061.1">
    <property type="nucleotide sequence ID" value="NZ_VLKO01000003.1"/>
</dbReference>
<accession>A0ABY3FLX9</accession>
<sequence length="288" mass="33363">MKTYLFALFIMAMPCLLLSQSPKPEVKLKAIHCVKTNFKNLKDGEIIHKNYTFKDGKLLSIKTSDVIQSFFYNPKELLDMTVKERVGSNWKEVINYTYNNNDQLIKFTKKYEEGGELVTKTVTISYEGSRVKVTTKKSTNHQIVLDDIEYVVENGIIVRRSTRDRNQQIVKKVEYLYFKENPIRHKDLLGDKQIKNFTFDDKNSVNALLVQNIFGTHYKVIVPIISWHEEEFEFESIGNNNVLNFSSTSVDVVGKTRKYKYNAANFPVSCSLIESNGIVKTEISYSYE</sequence>
<comment type="caution">
    <text evidence="2">The sequence shown here is derived from an EMBL/GenBank/DDBJ whole genome shotgun (WGS) entry which is preliminary data.</text>
</comment>